<sequence length="180" mass="20256">MDKEDLGLFETATQLLSSVANNFIEVARAMSKLWIEDRPEFERLIEEGHIGRRKAYYLIRLSLLLEQLGDDDRARRIGWTKLSIITPYASGENLKELLAYAEAHTARDLAQVLAGKVPDAHSRCVLFYFSPVDYGIVEQVLMAFGAKKRGKGLVHKESALIAALKCAAQNIEPDETPTWH</sequence>
<evidence type="ECO:0000313" key="1">
    <source>
        <dbReference type="EMBL" id="MCP8939926.1"/>
    </source>
</evidence>
<evidence type="ECO:0000313" key="2">
    <source>
        <dbReference type="Proteomes" id="UP001205890"/>
    </source>
</evidence>
<dbReference type="EMBL" id="JANCLU010000015">
    <property type="protein sequence ID" value="MCP8939926.1"/>
    <property type="molecule type" value="Genomic_DNA"/>
</dbReference>
<organism evidence="1 2">
    <name type="scientific">Alsobacter ponti</name>
    <dbReference type="NCBI Taxonomy" id="2962936"/>
    <lineage>
        <taxon>Bacteria</taxon>
        <taxon>Pseudomonadati</taxon>
        <taxon>Pseudomonadota</taxon>
        <taxon>Alphaproteobacteria</taxon>
        <taxon>Hyphomicrobiales</taxon>
        <taxon>Alsobacteraceae</taxon>
        <taxon>Alsobacter</taxon>
    </lineage>
</organism>
<name>A0ABT1LFP9_9HYPH</name>
<keyword evidence="2" id="KW-1185">Reference proteome</keyword>
<reference evidence="1 2" key="1">
    <citation type="submission" date="2022-07" db="EMBL/GenBank/DDBJ databases">
        <authorList>
            <person name="Li W.-J."/>
            <person name="Deng Q.-Q."/>
        </authorList>
    </citation>
    <scope>NUCLEOTIDE SEQUENCE [LARGE SCALE GENOMIC DNA]</scope>
    <source>
        <strain evidence="1 2">SYSU M60028</strain>
    </source>
</reference>
<dbReference type="Proteomes" id="UP001205890">
    <property type="component" value="Unassembled WGS sequence"/>
</dbReference>
<protein>
    <submittedName>
        <fullName evidence="1">Uncharacterized protein</fullName>
    </submittedName>
</protein>
<accession>A0ABT1LFP9</accession>
<dbReference type="RefSeq" id="WP_254744072.1">
    <property type="nucleotide sequence ID" value="NZ_JANCLU010000015.1"/>
</dbReference>
<comment type="caution">
    <text evidence="1">The sequence shown here is derived from an EMBL/GenBank/DDBJ whole genome shotgun (WGS) entry which is preliminary data.</text>
</comment>
<gene>
    <name evidence="1" type="ORF">NK718_15475</name>
</gene>
<proteinExistence type="predicted"/>